<dbReference type="AlphaFoldDB" id="A0A131YXU2"/>
<feature type="transmembrane region" description="Helical" evidence="1">
    <location>
        <begin position="17"/>
        <end position="38"/>
    </location>
</feature>
<sequence>MHYGIQYRFSIYHAQRAVLNCVLGVVYMIPLGCGGVYIGQSGCCINVRLREHRSSGTSHLAMHCWECGCCPVSHGSEVVFSSSSQVARGMAEVFHMGRGGDRCVRRPSVLLLEKKFFFP</sequence>
<keyword evidence="1" id="KW-0472">Membrane</keyword>
<name>A0A131YXU2_RHIAP</name>
<organism evidence="2">
    <name type="scientific">Rhipicephalus appendiculatus</name>
    <name type="common">Brown ear tick</name>
    <dbReference type="NCBI Taxonomy" id="34631"/>
    <lineage>
        <taxon>Eukaryota</taxon>
        <taxon>Metazoa</taxon>
        <taxon>Ecdysozoa</taxon>
        <taxon>Arthropoda</taxon>
        <taxon>Chelicerata</taxon>
        <taxon>Arachnida</taxon>
        <taxon>Acari</taxon>
        <taxon>Parasitiformes</taxon>
        <taxon>Ixodida</taxon>
        <taxon>Ixodoidea</taxon>
        <taxon>Ixodidae</taxon>
        <taxon>Rhipicephalinae</taxon>
        <taxon>Rhipicephalus</taxon>
        <taxon>Rhipicephalus</taxon>
    </lineage>
</organism>
<proteinExistence type="predicted"/>
<evidence type="ECO:0000256" key="1">
    <source>
        <dbReference type="SAM" id="Phobius"/>
    </source>
</evidence>
<keyword evidence="1" id="KW-0812">Transmembrane</keyword>
<evidence type="ECO:0000313" key="2">
    <source>
        <dbReference type="EMBL" id="JAP83478.1"/>
    </source>
</evidence>
<accession>A0A131YXU2</accession>
<dbReference type="EMBL" id="GEDV01005079">
    <property type="protein sequence ID" value="JAP83478.1"/>
    <property type="molecule type" value="Transcribed_RNA"/>
</dbReference>
<protein>
    <submittedName>
        <fullName evidence="2">Tick transposon</fullName>
    </submittedName>
</protein>
<keyword evidence="1" id="KW-1133">Transmembrane helix</keyword>
<reference evidence="2" key="1">
    <citation type="journal article" date="2016" name="Ticks Tick Borne Dis.">
        <title>De novo assembly and annotation of the salivary gland transcriptome of Rhipicephalus appendiculatus male and female ticks during blood feeding.</title>
        <authorList>
            <person name="de Castro M.H."/>
            <person name="de Klerk D."/>
            <person name="Pienaar R."/>
            <person name="Latif A.A."/>
            <person name="Rees D.J."/>
            <person name="Mans B.J."/>
        </authorList>
    </citation>
    <scope>NUCLEOTIDE SEQUENCE</scope>
    <source>
        <tissue evidence="2">Salivary glands</tissue>
    </source>
</reference>